<keyword evidence="2" id="KW-1185">Reference proteome</keyword>
<sequence length="71" mass="7553">MNEINITDVDEGCVELVTLDSEGENNNGLDDITSGELDDPTDLAGQDEDVVIQPEMLFDEDILATVGGGKV</sequence>
<evidence type="ECO:0000313" key="1">
    <source>
        <dbReference type="EMBL" id="KAF4042861.1"/>
    </source>
</evidence>
<dbReference type="EMBL" id="WSZM01000095">
    <property type="protein sequence ID" value="KAF4042861.1"/>
    <property type="molecule type" value="Genomic_DNA"/>
</dbReference>
<dbReference type="AlphaFoldDB" id="A0A833WYT2"/>
<accession>A0A833WYT2</accession>
<name>A0A833WYT2_PHYIN</name>
<proteinExistence type="predicted"/>
<reference evidence="1" key="1">
    <citation type="submission" date="2020-04" db="EMBL/GenBank/DDBJ databases">
        <title>Hybrid Assembly of Korean Phytophthora infestans isolates.</title>
        <authorList>
            <person name="Prokchorchik M."/>
            <person name="Lee Y."/>
            <person name="Seo J."/>
            <person name="Cho J.-H."/>
            <person name="Park Y.-E."/>
            <person name="Jang D.-C."/>
            <person name="Im J.-S."/>
            <person name="Choi J.-G."/>
            <person name="Park H.-J."/>
            <person name="Lee G.-B."/>
            <person name="Lee Y.-G."/>
            <person name="Hong S.-Y."/>
            <person name="Cho K."/>
            <person name="Sohn K.H."/>
        </authorList>
    </citation>
    <scope>NUCLEOTIDE SEQUENCE</scope>
    <source>
        <strain evidence="1">KR_1_A1</strain>
    </source>
</reference>
<organism evidence="1 2">
    <name type="scientific">Phytophthora infestans</name>
    <name type="common">Potato late blight agent</name>
    <name type="synonym">Botrytis infestans</name>
    <dbReference type="NCBI Taxonomy" id="4787"/>
    <lineage>
        <taxon>Eukaryota</taxon>
        <taxon>Sar</taxon>
        <taxon>Stramenopiles</taxon>
        <taxon>Oomycota</taxon>
        <taxon>Peronosporomycetes</taxon>
        <taxon>Peronosporales</taxon>
        <taxon>Peronosporaceae</taxon>
        <taxon>Phytophthora</taxon>
    </lineage>
</organism>
<evidence type="ECO:0000313" key="2">
    <source>
        <dbReference type="Proteomes" id="UP000602510"/>
    </source>
</evidence>
<dbReference type="Proteomes" id="UP000602510">
    <property type="component" value="Unassembled WGS sequence"/>
</dbReference>
<comment type="caution">
    <text evidence="1">The sequence shown here is derived from an EMBL/GenBank/DDBJ whole genome shotgun (WGS) entry which is preliminary data.</text>
</comment>
<protein>
    <submittedName>
        <fullName evidence="1">Uncharacterized protein</fullName>
    </submittedName>
</protein>
<gene>
    <name evidence="1" type="ORF">GN244_ATG04778</name>
</gene>